<gene>
    <name evidence="6" type="ORF">SNE40_022600</name>
</gene>
<keyword evidence="3 5" id="KW-1133">Transmembrane helix</keyword>
<keyword evidence="2 5" id="KW-0812">Transmembrane</keyword>
<evidence type="ECO:0000256" key="3">
    <source>
        <dbReference type="ARBA" id="ARBA00022989"/>
    </source>
</evidence>
<dbReference type="GO" id="GO:0005886">
    <property type="term" value="C:plasma membrane"/>
    <property type="evidence" value="ECO:0007669"/>
    <property type="project" value="TreeGrafter"/>
</dbReference>
<feature type="transmembrane region" description="Helical" evidence="5">
    <location>
        <begin position="106"/>
        <end position="124"/>
    </location>
</feature>
<dbReference type="AlphaFoldDB" id="A0AAN8IV67"/>
<evidence type="ECO:0000256" key="4">
    <source>
        <dbReference type="ARBA" id="ARBA00023136"/>
    </source>
</evidence>
<proteinExistence type="predicted"/>
<dbReference type="InterPro" id="IPR004031">
    <property type="entry name" value="PMP22/EMP/MP20/Claudin"/>
</dbReference>
<dbReference type="EMBL" id="JAZGQO010000021">
    <property type="protein sequence ID" value="KAK6165735.1"/>
    <property type="molecule type" value="Genomic_DNA"/>
</dbReference>
<reference evidence="6 7" key="1">
    <citation type="submission" date="2024-01" db="EMBL/GenBank/DDBJ databases">
        <title>The genome of the rayed Mediterranean limpet Patella caerulea (Linnaeus, 1758).</title>
        <authorList>
            <person name="Anh-Thu Weber A."/>
            <person name="Halstead-Nussloch G."/>
        </authorList>
    </citation>
    <scope>NUCLEOTIDE SEQUENCE [LARGE SCALE GENOMIC DNA]</scope>
    <source>
        <strain evidence="6">AATW-2023a</strain>
        <tissue evidence="6">Whole specimen</tissue>
    </source>
</reference>
<keyword evidence="4 5" id="KW-0472">Membrane</keyword>
<evidence type="ECO:0000313" key="7">
    <source>
        <dbReference type="Proteomes" id="UP001347796"/>
    </source>
</evidence>
<name>A0AAN8IV67_PATCE</name>
<feature type="transmembrane region" description="Helical" evidence="5">
    <location>
        <begin position="73"/>
        <end position="94"/>
    </location>
</feature>
<dbReference type="Pfam" id="PF00822">
    <property type="entry name" value="PMP22_Claudin"/>
    <property type="match status" value="1"/>
</dbReference>
<keyword evidence="7" id="KW-1185">Reference proteome</keyword>
<dbReference type="InterPro" id="IPR050579">
    <property type="entry name" value="PMP-22/EMP/MP20-like"/>
</dbReference>
<evidence type="ECO:0000256" key="5">
    <source>
        <dbReference type="SAM" id="Phobius"/>
    </source>
</evidence>
<sequence>MPEIGGYRLFTLLAICLAGVGCLFHVIGLSVVYWIVSDPFVSGVGVGLWKVCILGVCESYPSNIPDYLRATEAFVIIGLLAGLGGLVLSVISLLQKRKTFHMMAGVACFVAAGCILLAIIIFGAETTLTPRTQFGWGFILCIVSTFLFVPAGVLNLLETKNTS</sequence>
<dbReference type="Gene3D" id="1.20.140.150">
    <property type="match status" value="1"/>
</dbReference>
<feature type="transmembrane region" description="Helical" evidence="5">
    <location>
        <begin position="12"/>
        <end position="36"/>
    </location>
</feature>
<protein>
    <submittedName>
        <fullName evidence="6">Uncharacterized protein</fullName>
    </submittedName>
</protein>
<dbReference type="Proteomes" id="UP001347796">
    <property type="component" value="Unassembled WGS sequence"/>
</dbReference>
<comment type="caution">
    <text evidence="6">The sequence shown here is derived from an EMBL/GenBank/DDBJ whole genome shotgun (WGS) entry which is preliminary data.</text>
</comment>
<organism evidence="6 7">
    <name type="scientific">Patella caerulea</name>
    <name type="common">Rayed Mediterranean limpet</name>
    <dbReference type="NCBI Taxonomy" id="87958"/>
    <lineage>
        <taxon>Eukaryota</taxon>
        <taxon>Metazoa</taxon>
        <taxon>Spiralia</taxon>
        <taxon>Lophotrochozoa</taxon>
        <taxon>Mollusca</taxon>
        <taxon>Gastropoda</taxon>
        <taxon>Patellogastropoda</taxon>
        <taxon>Patelloidea</taxon>
        <taxon>Patellidae</taxon>
        <taxon>Patella</taxon>
    </lineage>
</organism>
<comment type="subcellular location">
    <subcellularLocation>
        <location evidence="1">Membrane</location>
        <topology evidence="1">Multi-pass membrane protein</topology>
    </subcellularLocation>
</comment>
<evidence type="ECO:0000313" key="6">
    <source>
        <dbReference type="EMBL" id="KAK6165735.1"/>
    </source>
</evidence>
<evidence type="ECO:0000256" key="2">
    <source>
        <dbReference type="ARBA" id="ARBA00022692"/>
    </source>
</evidence>
<dbReference type="PANTHER" id="PTHR10671">
    <property type="entry name" value="EPITHELIAL MEMBRANE PROTEIN-RELATED"/>
    <property type="match status" value="1"/>
</dbReference>
<evidence type="ECO:0000256" key="1">
    <source>
        <dbReference type="ARBA" id="ARBA00004141"/>
    </source>
</evidence>
<feature type="transmembrane region" description="Helical" evidence="5">
    <location>
        <begin position="136"/>
        <end position="157"/>
    </location>
</feature>
<accession>A0AAN8IV67</accession>
<dbReference type="PANTHER" id="PTHR10671:SF108">
    <property type="entry name" value="CLAUDIN FAMILY PROTEIN-RELATED"/>
    <property type="match status" value="1"/>
</dbReference>